<dbReference type="AlphaFoldDB" id="R1CRD5"/>
<feature type="chain" id="PRO_5038594152" description="Lipoprotein" evidence="1">
    <location>
        <begin position="20"/>
        <end position="55"/>
    </location>
</feature>
<dbReference type="EMBL" id="ARZA01000287">
    <property type="protein sequence ID" value="EOC99273.1"/>
    <property type="molecule type" value="Genomic_DNA"/>
</dbReference>
<evidence type="ECO:0008006" key="4">
    <source>
        <dbReference type="Google" id="ProtNLM"/>
    </source>
</evidence>
<dbReference type="OrthoDB" id="1820879at2"/>
<dbReference type="PATRIC" id="fig|1304284.3.peg.2689"/>
<evidence type="ECO:0000256" key="1">
    <source>
        <dbReference type="SAM" id="SignalP"/>
    </source>
</evidence>
<keyword evidence="1" id="KW-0732">Signal</keyword>
<dbReference type="RefSeq" id="WP_006317685.1">
    <property type="nucleotide sequence ID" value="NZ_ARZA01000287.1"/>
</dbReference>
<accession>R1CRD5</accession>
<organism evidence="2 3">
    <name type="scientific">Caldisalinibacter kiritimatiensis</name>
    <dbReference type="NCBI Taxonomy" id="1304284"/>
    <lineage>
        <taxon>Bacteria</taxon>
        <taxon>Bacillati</taxon>
        <taxon>Bacillota</taxon>
        <taxon>Tissierellia</taxon>
        <taxon>Tissierellales</taxon>
        <taxon>Thermohalobacteraceae</taxon>
        <taxon>Caldisalinibacter</taxon>
    </lineage>
</organism>
<comment type="caution">
    <text evidence="2">The sequence shown here is derived from an EMBL/GenBank/DDBJ whole genome shotgun (WGS) entry which is preliminary data.</text>
</comment>
<name>R1CRD5_9FIRM</name>
<keyword evidence="3" id="KW-1185">Reference proteome</keyword>
<proteinExistence type="predicted"/>
<evidence type="ECO:0000313" key="3">
    <source>
        <dbReference type="Proteomes" id="UP000013378"/>
    </source>
</evidence>
<protein>
    <recommendedName>
        <fullName evidence="4">Lipoprotein</fullName>
    </recommendedName>
</protein>
<reference evidence="2 3" key="1">
    <citation type="journal article" date="2015" name="Geomicrobiol. J.">
        <title>Caldisalinibacter kiritimatiensis gen. nov., sp. nov., a moderately thermohalophilic thiosulfate-reducing bacterium from a hypersaline microbial mat.</title>
        <authorList>
            <person name="Ben Hania W."/>
            <person name="Joseph M."/>
            <person name="Fiebig A."/>
            <person name="Bunk B."/>
            <person name="Klenk H.-P."/>
            <person name="Fardeau M.-L."/>
            <person name="Spring S."/>
        </authorList>
    </citation>
    <scope>NUCLEOTIDE SEQUENCE [LARGE SCALE GENOMIC DNA]</scope>
    <source>
        <strain evidence="2 3">L21-TH-D2</strain>
    </source>
</reference>
<feature type="signal peptide" evidence="1">
    <location>
        <begin position="1"/>
        <end position="19"/>
    </location>
</feature>
<dbReference type="STRING" id="1304284.L21TH_2737"/>
<evidence type="ECO:0000313" key="2">
    <source>
        <dbReference type="EMBL" id="EOC99273.1"/>
    </source>
</evidence>
<dbReference type="Proteomes" id="UP000013378">
    <property type="component" value="Unassembled WGS sequence"/>
</dbReference>
<gene>
    <name evidence="2" type="ORF">L21TH_2737</name>
</gene>
<sequence>MKKIVILFLAFMLALNITGCSEKNNQISIESFEPKLQDFSMVDLLKKPLIYSLQI</sequence>